<sequence>MFTAVVYVLTSGCTWRQLSGEFGVTRWTAHRRFAAWTGVIGSLGCDLENGVGSFPSAGVPRHDQAARPGCGYVPGQVAGQIHGVHRVRGHPASTSVPVEVACDDHCRSRVDVDDVVRAVVAGEDVQPVRAIARHRVGGHRGEDACDPRGPCRSGESSYGAVRSDRHHIADAG</sequence>
<gene>
    <name evidence="2" type="ORF">J4709_11545</name>
</gene>
<dbReference type="Proteomes" id="UP000680206">
    <property type="component" value="Unassembled WGS sequence"/>
</dbReference>
<feature type="region of interest" description="Disordered" evidence="1">
    <location>
        <begin position="138"/>
        <end position="172"/>
    </location>
</feature>
<organism evidence="2 3">
    <name type="scientific">Actinomadura violacea</name>
    <dbReference type="NCBI Taxonomy" id="2819934"/>
    <lineage>
        <taxon>Bacteria</taxon>
        <taxon>Bacillati</taxon>
        <taxon>Actinomycetota</taxon>
        <taxon>Actinomycetes</taxon>
        <taxon>Streptosporangiales</taxon>
        <taxon>Thermomonosporaceae</taxon>
        <taxon>Actinomadura</taxon>
    </lineage>
</organism>
<comment type="caution">
    <text evidence="2">The sequence shown here is derived from an EMBL/GenBank/DDBJ whole genome shotgun (WGS) entry which is preliminary data.</text>
</comment>
<accession>A0ABS3RQ53</accession>
<protein>
    <submittedName>
        <fullName evidence="2">Transposase</fullName>
    </submittedName>
</protein>
<dbReference type="EMBL" id="JAGEPF010000007">
    <property type="protein sequence ID" value="MBO2458200.1"/>
    <property type="molecule type" value="Genomic_DNA"/>
</dbReference>
<evidence type="ECO:0000313" key="2">
    <source>
        <dbReference type="EMBL" id="MBO2458200.1"/>
    </source>
</evidence>
<feature type="compositionally biased region" description="Basic and acidic residues" evidence="1">
    <location>
        <begin position="162"/>
        <end position="172"/>
    </location>
</feature>
<evidence type="ECO:0000256" key="1">
    <source>
        <dbReference type="SAM" id="MobiDB-lite"/>
    </source>
</evidence>
<reference evidence="2 3" key="1">
    <citation type="submission" date="2021-03" db="EMBL/GenBank/DDBJ databases">
        <title>Actinomadura violae sp. nov., isolated from lichen in Thailand.</title>
        <authorList>
            <person name="Kanchanasin P."/>
            <person name="Saeng-In P."/>
            <person name="Phongsopitanun W."/>
            <person name="Yuki M."/>
            <person name="Kudo T."/>
            <person name="Ohkuma M."/>
            <person name="Tanasupawat S."/>
        </authorList>
    </citation>
    <scope>NUCLEOTIDE SEQUENCE [LARGE SCALE GENOMIC DNA]</scope>
    <source>
        <strain evidence="2 3">LCR2-06</strain>
    </source>
</reference>
<name>A0ABS3RQ53_9ACTN</name>
<proteinExistence type="predicted"/>
<evidence type="ECO:0000313" key="3">
    <source>
        <dbReference type="Proteomes" id="UP000680206"/>
    </source>
</evidence>
<keyword evidence="3" id="KW-1185">Reference proteome</keyword>